<dbReference type="Proteomes" id="UP000887572">
    <property type="component" value="Unplaced"/>
</dbReference>
<dbReference type="AlphaFoldDB" id="A0A914HLB3"/>
<evidence type="ECO:0000313" key="3">
    <source>
        <dbReference type="WBParaSite" id="Gr19_v10_g17679.t1"/>
    </source>
</evidence>
<name>A0A914HLB3_GLORO</name>
<reference evidence="3" key="1">
    <citation type="submission" date="2022-11" db="UniProtKB">
        <authorList>
            <consortium name="WormBaseParasite"/>
        </authorList>
    </citation>
    <scope>IDENTIFICATION</scope>
</reference>
<organism evidence="2 3">
    <name type="scientific">Globodera rostochiensis</name>
    <name type="common">Golden nematode worm</name>
    <name type="synonym">Heterodera rostochiensis</name>
    <dbReference type="NCBI Taxonomy" id="31243"/>
    <lineage>
        <taxon>Eukaryota</taxon>
        <taxon>Metazoa</taxon>
        <taxon>Ecdysozoa</taxon>
        <taxon>Nematoda</taxon>
        <taxon>Chromadorea</taxon>
        <taxon>Rhabditida</taxon>
        <taxon>Tylenchina</taxon>
        <taxon>Tylenchomorpha</taxon>
        <taxon>Tylenchoidea</taxon>
        <taxon>Heteroderidae</taxon>
        <taxon>Heteroderinae</taxon>
        <taxon>Globodera</taxon>
    </lineage>
</organism>
<dbReference type="WBParaSite" id="Gr19_v10_g17679.t1">
    <property type="protein sequence ID" value="Gr19_v10_g17679.t1"/>
    <property type="gene ID" value="Gr19_v10_g17679"/>
</dbReference>
<protein>
    <submittedName>
        <fullName evidence="3">Uncharacterized protein</fullName>
    </submittedName>
</protein>
<proteinExistence type="predicted"/>
<accession>A0A914HLB3</accession>
<keyword evidence="2" id="KW-1185">Reference proteome</keyword>
<feature type="region of interest" description="Disordered" evidence="1">
    <location>
        <begin position="31"/>
        <end position="52"/>
    </location>
</feature>
<evidence type="ECO:0000256" key="1">
    <source>
        <dbReference type="SAM" id="MobiDB-lite"/>
    </source>
</evidence>
<evidence type="ECO:0000313" key="2">
    <source>
        <dbReference type="Proteomes" id="UP000887572"/>
    </source>
</evidence>
<sequence>MLIFSPCQLNGQQGFRRPIESAEERPPLATEWPMNGPAHWDGAQPNPISVQGGQERYLKGGLLGGGKPSRRHSMDD</sequence>